<protein>
    <submittedName>
        <fullName evidence="2">AAA family ATPase</fullName>
    </submittedName>
</protein>
<dbReference type="InterPro" id="IPR027417">
    <property type="entry name" value="P-loop_NTPase"/>
</dbReference>
<dbReference type="Pfam" id="PF13614">
    <property type="entry name" value="AAA_31"/>
    <property type="match status" value="1"/>
</dbReference>
<name>A0AA97I245_9EURY</name>
<dbReference type="Proteomes" id="UP001301797">
    <property type="component" value="Chromosome"/>
</dbReference>
<dbReference type="PRINTS" id="PR00091">
    <property type="entry name" value="NITROGNASEII"/>
</dbReference>
<proteinExistence type="predicted"/>
<organism evidence="2 3">
    <name type="scientific">Methanochimaera problematica</name>
    <dbReference type="NCBI Taxonomy" id="2609417"/>
    <lineage>
        <taxon>Archaea</taxon>
        <taxon>Methanobacteriati</taxon>
        <taxon>Methanobacteriota</taxon>
        <taxon>Stenosarchaea group</taxon>
        <taxon>Methanomicrobia</taxon>
        <taxon>Methanomicrobiales</taxon>
        <taxon>Methanomicrobiaceae</taxon>
        <taxon>Methanochimaera</taxon>
    </lineage>
</organism>
<feature type="domain" description="AAA" evidence="1">
    <location>
        <begin position="1"/>
        <end position="176"/>
    </location>
</feature>
<evidence type="ECO:0000259" key="1">
    <source>
        <dbReference type="Pfam" id="PF13614"/>
    </source>
</evidence>
<dbReference type="InterPro" id="IPR050678">
    <property type="entry name" value="DNA_Partitioning_ATPase"/>
</dbReference>
<dbReference type="SUPFAM" id="SSF52540">
    <property type="entry name" value="P-loop containing nucleoside triphosphate hydrolases"/>
    <property type="match status" value="1"/>
</dbReference>
<dbReference type="EMBL" id="CP043875">
    <property type="protein sequence ID" value="WOF15870.1"/>
    <property type="molecule type" value="Genomic_DNA"/>
</dbReference>
<dbReference type="CDD" id="cd02042">
    <property type="entry name" value="ParAB_family"/>
    <property type="match status" value="1"/>
</dbReference>
<evidence type="ECO:0000313" key="3">
    <source>
        <dbReference type="Proteomes" id="UP001301797"/>
    </source>
</evidence>
<dbReference type="PANTHER" id="PTHR13696:SF99">
    <property type="entry name" value="COBYRINIC ACID AC-DIAMIDE SYNTHASE"/>
    <property type="match status" value="1"/>
</dbReference>
<accession>A0AA97I245</accession>
<evidence type="ECO:0000313" key="2">
    <source>
        <dbReference type="EMBL" id="WOF15870.1"/>
    </source>
</evidence>
<dbReference type="AlphaFoldDB" id="A0AA97I245"/>
<sequence>MTVITFAHHKGGTGKTTSCLSIAGFLQKSGEKVLVVDCDPQANATSGLGVEPDGENLNMYDVFMNVFEGFPDVSIKEIIKETSSGIFLAPSSLDLVGVEPYLYNIDDRLMVLKDALKPVLKDYKWILIDTPPSMGQFVLNGILAADRIILTLDTSIFAKNGIGSITSIFEDINENTGRKRSADMAILTRAGVLRERKSTTEELSGLIKNIFSKDNSESREQIRQDELEADIKGIVKEVHIIPYDAGISESHIKGLPISHISPETPAGMAYKKISEIVSKW</sequence>
<gene>
    <name evidence="2" type="ORF">F1737_03735</name>
</gene>
<keyword evidence="3" id="KW-1185">Reference proteome</keyword>
<dbReference type="PANTHER" id="PTHR13696">
    <property type="entry name" value="P-LOOP CONTAINING NUCLEOSIDE TRIPHOSPHATE HYDROLASE"/>
    <property type="match status" value="1"/>
</dbReference>
<dbReference type="KEGG" id="mefw:F1737_03735"/>
<dbReference type="InterPro" id="IPR025669">
    <property type="entry name" value="AAA_dom"/>
</dbReference>
<reference evidence="2 3" key="1">
    <citation type="submission" date="2019-09" db="EMBL/GenBank/DDBJ databases">
        <title>The complete genome of Methanoplanus sp. FWC-SCC4.</title>
        <authorList>
            <person name="Chen S.-C."/>
            <person name="Zhou Y.-Z."/>
            <person name="Lai M.-C."/>
        </authorList>
    </citation>
    <scope>NUCLEOTIDE SEQUENCE [LARGE SCALE GENOMIC DNA]</scope>
    <source>
        <strain evidence="2 3">FWC-SCC4</strain>
    </source>
</reference>
<dbReference type="Gene3D" id="3.40.50.300">
    <property type="entry name" value="P-loop containing nucleotide triphosphate hydrolases"/>
    <property type="match status" value="1"/>
</dbReference>